<sequence>MAIDNRALLPLTAFAQYKYEQLCIKFFLDSLQRSNSLAWVKHAGCNGVAASDNLGMIQAAPAGVENPREEGERQKNPSQGVATRESWRWPGSGLAVVPGGSYSPAS</sequence>
<feature type="compositionally biased region" description="Basic and acidic residues" evidence="1">
    <location>
        <begin position="66"/>
        <end position="75"/>
    </location>
</feature>
<protein>
    <submittedName>
        <fullName evidence="2">Uncharacterized protein</fullName>
    </submittedName>
</protein>
<dbReference type="RefSeq" id="XP_045291932.1">
    <property type="nucleotide sequence ID" value="XM_045427957.1"/>
</dbReference>
<evidence type="ECO:0000256" key="1">
    <source>
        <dbReference type="SAM" id="MobiDB-lite"/>
    </source>
</evidence>
<accession>C0NCR1</accession>
<dbReference type="HOGENOM" id="CLU_2222443_0_0_1"/>
<feature type="region of interest" description="Disordered" evidence="1">
    <location>
        <begin position="62"/>
        <end position="106"/>
    </location>
</feature>
<evidence type="ECO:0000313" key="2">
    <source>
        <dbReference type="EMBL" id="EEH11452.1"/>
    </source>
</evidence>
<dbReference type="GeneID" id="69033924"/>
<dbReference type="InParanoid" id="C0NCR1"/>
<name>C0NCR1_AJECG</name>
<dbReference type="EMBL" id="GG663363">
    <property type="protein sequence ID" value="EEH11452.1"/>
    <property type="molecule type" value="Genomic_DNA"/>
</dbReference>
<gene>
    <name evidence="2" type="ORF">HCBG_00907</name>
</gene>
<dbReference type="AlphaFoldDB" id="C0NCR1"/>
<dbReference type="Proteomes" id="UP000001631">
    <property type="component" value="Unassembled WGS sequence"/>
</dbReference>
<organism evidence="2 3">
    <name type="scientific">Ajellomyces capsulatus (strain G186AR / H82 / ATCC MYA-2454 / RMSCC 2432)</name>
    <name type="common">Darling's disease fungus</name>
    <name type="synonym">Histoplasma capsulatum</name>
    <dbReference type="NCBI Taxonomy" id="447093"/>
    <lineage>
        <taxon>Eukaryota</taxon>
        <taxon>Fungi</taxon>
        <taxon>Dikarya</taxon>
        <taxon>Ascomycota</taxon>
        <taxon>Pezizomycotina</taxon>
        <taxon>Eurotiomycetes</taxon>
        <taxon>Eurotiomycetidae</taxon>
        <taxon>Onygenales</taxon>
        <taxon>Ajellomycetaceae</taxon>
        <taxon>Histoplasma</taxon>
    </lineage>
</organism>
<reference evidence="2" key="1">
    <citation type="submission" date="2009-02" db="EMBL/GenBank/DDBJ databases">
        <title>The Genome Sequence of Ajellomyces capsulatus strain G186AR.</title>
        <authorList>
            <consortium name="The Broad Institute Genome Sequencing Platform"/>
            <person name="Champion M."/>
            <person name="Cuomo C."/>
            <person name="Ma L.-J."/>
            <person name="Henn M.R."/>
            <person name="Sil A."/>
            <person name="Goldman B."/>
            <person name="Young S.K."/>
            <person name="Kodira C.D."/>
            <person name="Zeng Q."/>
            <person name="Koehrsen M."/>
            <person name="Alvarado L."/>
            <person name="Berlin A."/>
            <person name="Borenstein D."/>
            <person name="Chen Z."/>
            <person name="Engels R."/>
            <person name="Freedman E."/>
            <person name="Gellesch M."/>
            <person name="Goldberg J."/>
            <person name="Griggs A."/>
            <person name="Gujja S."/>
            <person name="Heiman D."/>
            <person name="Hepburn T."/>
            <person name="Howarth C."/>
            <person name="Jen D."/>
            <person name="Larson L."/>
            <person name="Lewis B."/>
            <person name="Mehta T."/>
            <person name="Park D."/>
            <person name="Pearson M."/>
            <person name="Roberts A."/>
            <person name="Saif S."/>
            <person name="Shea T."/>
            <person name="Shenoy N."/>
            <person name="Sisk P."/>
            <person name="Stolte C."/>
            <person name="Sykes S."/>
            <person name="Walk T."/>
            <person name="White J."/>
            <person name="Yandava C."/>
            <person name="Klein B."/>
            <person name="McEwen J.G."/>
            <person name="Puccia R."/>
            <person name="Goldman G.H."/>
            <person name="Felipe M.S."/>
            <person name="Nino-Vega G."/>
            <person name="San-Blas G."/>
            <person name="Taylor J."/>
            <person name="Mendoza L."/>
            <person name="Galagan J."/>
            <person name="Nusbaum C."/>
            <person name="Birren B."/>
        </authorList>
    </citation>
    <scope>NUCLEOTIDE SEQUENCE</scope>
    <source>
        <strain evidence="2">G186AR</strain>
    </source>
</reference>
<keyword evidence="3" id="KW-1185">Reference proteome</keyword>
<evidence type="ECO:0000313" key="3">
    <source>
        <dbReference type="Proteomes" id="UP000001631"/>
    </source>
</evidence>
<proteinExistence type="predicted"/>